<comment type="cofactor">
    <cofactor evidence="1 7">
        <name>heme</name>
        <dbReference type="ChEBI" id="CHEBI:30413"/>
    </cofactor>
</comment>
<evidence type="ECO:0000256" key="5">
    <source>
        <dbReference type="ARBA" id="ARBA00023004"/>
    </source>
</evidence>
<evidence type="ECO:0000256" key="4">
    <source>
        <dbReference type="ARBA" id="ARBA00023002"/>
    </source>
</evidence>
<dbReference type="AlphaFoldDB" id="N1PWL2"/>
<proteinExistence type="inferred from homology"/>
<organism evidence="8 9">
    <name type="scientific">Dothistroma septosporum (strain NZE10 / CBS 128990)</name>
    <name type="common">Red band needle blight fungus</name>
    <name type="synonym">Mycosphaerella pini</name>
    <dbReference type="NCBI Taxonomy" id="675120"/>
    <lineage>
        <taxon>Eukaryota</taxon>
        <taxon>Fungi</taxon>
        <taxon>Dikarya</taxon>
        <taxon>Ascomycota</taxon>
        <taxon>Pezizomycotina</taxon>
        <taxon>Dothideomycetes</taxon>
        <taxon>Dothideomycetidae</taxon>
        <taxon>Mycosphaerellales</taxon>
        <taxon>Mycosphaerellaceae</taxon>
        <taxon>Dothistroma</taxon>
    </lineage>
</organism>
<dbReference type="InterPro" id="IPR002401">
    <property type="entry name" value="Cyt_P450_E_grp-I"/>
</dbReference>
<keyword evidence="7" id="KW-0349">Heme</keyword>
<dbReference type="EMBL" id="KB446536">
    <property type="protein sequence ID" value="EME47383.1"/>
    <property type="molecule type" value="Genomic_DNA"/>
</dbReference>
<dbReference type="CDD" id="cd11062">
    <property type="entry name" value="CYP58-like"/>
    <property type="match status" value="1"/>
</dbReference>
<dbReference type="PANTHER" id="PTHR24305">
    <property type="entry name" value="CYTOCHROME P450"/>
    <property type="match status" value="1"/>
</dbReference>
<dbReference type="PRINTS" id="PR00385">
    <property type="entry name" value="P450"/>
</dbReference>
<dbReference type="GO" id="GO:0004497">
    <property type="term" value="F:monooxygenase activity"/>
    <property type="evidence" value="ECO:0007669"/>
    <property type="project" value="UniProtKB-KW"/>
</dbReference>
<dbReference type="Gene3D" id="1.10.630.10">
    <property type="entry name" value="Cytochrome P450"/>
    <property type="match status" value="1"/>
</dbReference>
<reference evidence="8 9" key="2">
    <citation type="journal article" date="2012" name="PLoS Pathog.">
        <title>Diverse lifestyles and strategies of plant pathogenesis encoded in the genomes of eighteen Dothideomycetes fungi.</title>
        <authorList>
            <person name="Ohm R.A."/>
            <person name="Feau N."/>
            <person name="Henrissat B."/>
            <person name="Schoch C.L."/>
            <person name="Horwitz B.A."/>
            <person name="Barry K.W."/>
            <person name="Condon B.J."/>
            <person name="Copeland A.C."/>
            <person name="Dhillon B."/>
            <person name="Glaser F."/>
            <person name="Hesse C.N."/>
            <person name="Kosti I."/>
            <person name="LaButti K."/>
            <person name="Lindquist E.A."/>
            <person name="Lucas S."/>
            <person name="Salamov A.A."/>
            <person name="Bradshaw R.E."/>
            <person name="Ciuffetti L."/>
            <person name="Hamelin R.C."/>
            <person name="Kema G.H.J."/>
            <person name="Lawrence C."/>
            <person name="Scott J.A."/>
            <person name="Spatafora J.W."/>
            <person name="Turgeon B.G."/>
            <person name="de Wit P.J.G.M."/>
            <person name="Zhong S."/>
            <person name="Goodwin S.B."/>
            <person name="Grigoriev I.V."/>
        </authorList>
    </citation>
    <scope>NUCLEOTIDE SEQUENCE [LARGE SCALE GENOMIC DNA]</scope>
    <source>
        <strain evidence="9">NZE10 / CBS 128990</strain>
    </source>
</reference>
<keyword evidence="6" id="KW-0503">Monooxygenase</keyword>
<dbReference type="PRINTS" id="PR00463">
    <property type="entry name" value="EP450I"/>
</dbReference>
<evidence type="ECO:0000313" key="9">
    <source>
        <dbReference type="Proteomes" id="UP000016933"/>
    </source>
</evidence>
<keyword evidence="9" id="KW-1185">Reference proteome</keyword>
<evidence type="ECO:0000313" key="8">
    <source>
        <dbReference type="EMBL" id="EME47383.1"/>
    </source>
</evidence>
<dbReference type="GO" id="GO:0005506">
    <property type="term" value="F:iron ion binding"/>
    <property type="evidence" value="ECO:0007669"/>
    <property type="project" value="InterPro"/>
</dbReference>
<dbReference type="eggNOG" id="KOG0156">
    <property type="taxonomic scope" value="Eukaryota"/>
</dbReference>
<accession>N1PWL2</accession>
<evidence type="ECO:0000256" key="2">
    <source>
        <dbReference type="ARBA" id="ARBA00010617"/>
    </source>
</evidence>
<protein>
    <submittedName>
        <fullName evidence="8">Uncharacterized protein</fullName>
    </submittedName>
</protein>
<sequence length="485" mass="54780">MASTTATLVGGLLLVCLAQKVWTIFYNFFLSPLAKFPGPSDIATGWYMCWQEVFRGKNRSEVLRELYKKHDDLHFSRPQAYHEIYSSSNRCDKEATVYQSFGEDRSSLRFLTYREAKQRKDVLAPLFSRRAALGLQGLVKKNIDRLCEALTSEDAKGKSSGPPLRPTLFHHGHDHTILLRKRYPRKPPSQTFKDPFVVAMDATLGSFVVFRHFELVRKMVFAMPGWFTKATNPALRGLIVLLAMISPQTLEKTSHEIVYHRLLDPEANKVTGIPDRGSLFEEALALFFGAVDPSANTFVLGTYHILQTPSILRKLEEELRTAWPTLQEFPSAETLAKLPYLTAIIKESLRIAPSVAAPLPRIVPPTGAPISNRHIPGGTIAGQSIGFVHYSPEVFPDPDVFNPGPWLQPDSAALEKWLVAFSKEPRACLGQNLAMSELYLSFGTVFRRVEFELDGTKEEDLEWRDCFLPHFSDKHMRAFCRPAKD</sequence>
<dbReference type="OMA" id="WCELYIA"/>
<dbReference type="Proteomes" id="UP000016933">
    <property type="component" value="Unassembled WGS sequence"/>
</dbReference>
<feature type="binding site" description="axial binding residue" evidence="7">
    <location>
        <position position="428"/>
    </location>
    <ligand>
        <name>heme</name>
        <dbReference type="ChEBI" id="CHEBI:30413"/>
    </ligand>
    <ligandPart>
        <name>Fe</name>
        <dbReference type="ChEBI" id="CHEBI:18248"/>
    </ligandPart>
</feature>
<name>N1PWL2_DOTSN</name>
<dbReference type="InterPro" id="IPR001128">
    <property type="entry name" value="Cyt_P450"/>
</dbReference>
<dbReference type="STRING" id="675120.N1PWL2"/>
<dbReference type="Pfam" id="PF00067">
    <property type="entry name" value="p450"/>
    <property type="match status" value="1"/>
</dbReference>
<keyword evidence="3 7" id="KW-0479">Metal-binding</keyword>
<keyword evidence="4" id="KW-0560">Oxidoreductase</keyword>
<dbReference type="PANTHER" id="PTHR24305:SF157">
    <property type="entry name" value="N-ACETYLTRYPTOPHAN 6-HYDROXYLASE IVOC-RELATED"/>
    <property type="match status" value="1"/>
</dbReference>
<dbReference type="InterPro" id="IPR036396">
    <property type="entry name" value="Cyt_P450_sf"/>
</dbReference>
<evidence type="ECO:0000256" key="7">
    <source>
        <dbReference type="PIRSR" id="PIRSR602401-1"/>
    </source>
</evidence>
<evidence type="ECO:0000256" key="3">
    <source>
        <dbReference type="ARBA" id="ARBA00022723"/>
    </source>
</evidence>
<comment type="similarity">
    <text evidence="2">Belongs to the cytochrome P450 family.</text>
</comment>
<gene>
    <name evidence="8" type="ORF">DOTSEDRAFT_59845</name>
</gene>
<dbReference type="GO" id="GO:0020037">
    <property type="term" value="F:heme binding"/>
    <property type="evidence" value="ECO:0007669"/>
    <property type="project" value="InterPro"/>
</dbReference>
<dbReference type="InterPro" id="IPR050121">
    <property type="entry name" value="Cytochrome_P450_monoxygenase"/>
</dbReference>
<evidence type="ECO:0000256" key="6">
    <source>
        <dbReference type="ARBA" id="ARBA00023033"/>
    </source>
</evidence>
<dbReference type="GO" id="GO:0016705">
    <property type="term" value="F:oxidoreductase activity, acting on paired donors, with incorporation or reduction of molecular oxygen"/>
    <property type="evidence" value="ECO:0007669"/>
    <property type="project" value="InterPro"/>
</dbReference>
<evidence type="ECO:0000256" key="1">
    <source>
        <dbReference type="ARBA" id="ARBA00001971"/>
    </source>
</evidence>
<reference evidence="9" key="1">
    <citation type="journal article" date="2012" name="PLoS Genet.">
        <title>The genomes of the fungal plant pathogens Cladosporium fulvum and Dothistroma septosporum reveal adaptation to different hosts and lifestyles but also signatures of common ancestry.</title>
        <authorList>
            <person name="de Wit P.J.G.M."/>
            <person name="van der Burgt A."/>
            <person name="Oekmen B."/>
            <person name="Stergiopoulos I."/>
            <person name="Abd-Elsalam K.A."/>
            <person name="Aerts A.L."/>
            <person name="Bahkali A.H."/>
            <person name="Beenen H.G."/>
            <person name="Chettri P."/>
            <person name="Cox M.P."/>
            <person name="Datema E."/>
            <person name="de Vries R.P."/>
            <person name="Dhillon B."/>
            <person name="Ganley A.R."/>
            <person name="Griffiths S.A."/>
            <person name="Guo Y."/>
            <person name="Hamelin R.C."/>
            <person name="Henrissat B."/>
            <person name="Kabir M.S."/>
            <person name="Jashni M.K."/>
            <person name="Kema G."/>
            <person name="Klaubauf S."/>
            <person name="Lapidus A."/>
            <person name="Levasseur A."/>
            <person name="Lindquist E."/>
            <person name="Mehrabi R."/>
            <person name="Ohm R.A."/>
            <person name="Owen T.J."/>
            <person name="Salamov A."/>
            <person name="Schwelm A."/>
            <person name="Schijlen E."/>
            <person name="Sun H."/>
            <person name="van den Burg H.A."/>
            <person name="van Ham R.C.H.J."/>
            <person name="Zhang S."/>
            <person name="Goodwin S.B."/>
            <person name="Grigoriev I.V."/>
            <person name="Collemare J."/>
            <person name="Bradshaw R.E."/>
        </authorList>
    </citation>
    <scope>NUCLEOTIDE SEQUENCE [LARGE SCALE GENOMIC DNA]</scope>
    <source>
        <strain evidence="9">NZE10 / CBS 128990</strain>
    </source>
</reference>
<keyword evidence="5 7" id="KW-0408">Iron</keyword>
<dbReference type="HOGENOM" id="CLU_001570_14_4_1"/>
<dbReference type="SUPFAM" id="SSF48264">
    <property type="entry name" value="Cytochrome P450"/>
    <property type="match status" value="1"/>
</dbReference>
<dbReference type="OrthoDB" id="3945418at2759"/>